<dbReference type="EMBL" id="MU006780">
    <property type="protein sequence ID" value="KAF2643203.1"/>
    <property type="molecule type" value="Genomic_DNA"/>
</dbReference>
<evidence type="ECO:0000313" key="1">
    <source>
        <dbReference type="EMBL" id="KAF2643203.1"/>
    </source>
</evidence>
<sequence length="98" mass="10957">MLGVSKHYTLRRLVFFSGCFFFFLPASMRTDGPSPAQSPRHPHADIVDNLGTITRKRAQNIQFCILIAPHRNDCFLALVVLGVERTLNRDPGLGIASF</sequence>
<name>A0A6A6S8Y5_9PLEO</name>
<dbReference type="Proteomes" id="UP000799753">
    <property type="component" value="Unassembled WGS sequence"/>
</dbReference>
<keyword evidence="2" id="KW-1185">Reference proteome</keyword>
<dbReference type="AlphaFoldDB" id="A0A6A6S8Y5"/>
<gene>
    <name evidence="1" type="ORF">P280DRAFT_246167</name>
</gene>
<proteinExistence type="predicted"/>
<protein>
    <submittedName>
        <fullName evidence="1">Uncharacterized protein</fullName>
    </submittedName>
</protein>
<reference evidence="1" key="1">
    <citation type="journal article" date="2020" name="Stud. Mycol.">
        <title>101 Dothideomycetes genomes: a test case for predicting lifestyles and emergence of pathogens.</title>
        <authorList>
            <person name="Haridas S."/>
            <person name="Albert R."/>
            <person name="Binder M."/>
            <person name="Bloem J."/>
            <person name="Labutti K."/>
            <person name="Salamov A."/>
            <person name="Andreopoulos B."/>
            <person name="Baker S."/>
            <person name="Barry K."/>
            <person name="Bills G."/>
            <person name="Bluhm B."/>
            <person name="Cannon C."/>
            <person name="Castanera R."/>
            <person name="Culley D."/>
            <person name="Daum C."/>
            <person name="Ezra D."/>
            <person name="Gonzalez J."/>
            <person name="Henrissat B."/>
            <person name="Kuo A."/>
            <person name="Liang C."/>
            <person name="Lipzen A."/>
            <person name="Lutzoni F."/>
            <person name="Magnuson J."/>
            <person name="Mondo S."/>
            <person name="Nolan M."/>
            <person name="Ohm R."/>
            <person name="Pangilinan J."/>
            <person name="Park H.-J."/>
            <person name="Ramirez L."/>
            <person name="Alfaro M."/>
            <person name="Sun H."/>
            <person name="Tritt A."/>
            <person name="Yoshinaga Y."/>
            <person name="Zwiers L.-H."/>
            <person name="Turgeon B."/>
            <person name="Goodwin S."/>
            <person name="Spatafora J."/>
            <person name="Crous P."/>
            <person name="Grigoriev I."/>
        </authorList>
    </citation>
    <scope>NUCLEOTIDE SEQUENCE</scope>
    <source>
        <strain evidence="1">CBS 473.64</strain>
    </source>
</reference>
<organism evidence="1 2">
    <name type="scientific">Massarina eburnea CBS 473.64</name>
    <dbReference type="NCBI Taxonomy" id="1395130"/>
    <lineage>
        <taxon>Eukaryota</taxon>
        <taxon>Fungi</taxon>
        <taxon>Dikarya</taxon>
        <taxon>Ascomycota</taxon>
        <taxon>Pezizomycotina</taxon>
        <taxon>Dothideomycetes</taxon>
        <taxon>Pleosporomycetidae</taxon>
        <taxon>Pleosporales</taxon>
        <taxon>Massarineae</taxon>
        <taxon>Massarinaceae</taxon>
        <taxon>Massarina</taxon>
    </lineage>
</organism>
<evidence type="ECO:0000313" key="2">
    <source>
        <dbReference type="Proteomes" id="UP000799753"/>
    </source>
</evidence>
<accession>A0A6A6S8Y5</accession>